<name>A0ABY7QR76_9FIRM</name>
<feature type="domain" description="UPF0029" evidence="3">
    <location>
        <begin position="137"/>
        <end position="190"/>
    </location>
</feature>
<evidence type="ECO:0000313" key="4">
    <source>
        <dbReference type="EMBL" id="WBW49292.1"/>
    </source>
</evidence>
<dbReference type="SUPFAM" id="SSF54211">
    <property type="entry name" value="Ribosomal protein S5 domain 2-like"/>
    <property type="match status" value="1"/>
</dbReference>
<dbReference type="InterPro" id="IPR015269">
    <property type="entry name" value="UPF0029_Impact_C"/>
</dbReference>
<reference evidence="4 5" key="1">
    <citation type="submission" date="2023-01" db="EMBL/GenBank/DDBJ databases">
        <authorList>
            <person name="Lee S.H."/>
            <person name="Jung H.S."/>
            <person name="Yun J.U."/>
        </authorList>
    </citation>
    <scope>NUCLEOTIDE SEQUENCE [LARGE SCALE GENOMIC DNA]</scope>
    <source>
        <strain evidence="4 5">CBA3646</strain>
    </source>
</reference>
<organism evidence="4 5">
    <name type="scientific">Peptoniphilus equinus</name>
    <dbReference type="NCBI Taxonomy" id="3016343"/>
    <lineage>
        <taxon>Bacteria</taxon>
        <taxon>Bacillati</taxon>
        <taxon>Bacillota</taxon>
        <taxon>Tissierellia</taxon>
        <taxon>Tissierellales</taxon>
        <taxon>Peptoniphilaceae</taxon>
        <taxon>Peptoniphilus</taxon>
    </lineage>
</organism>
<dbReference type="InterPro" id="IPR020568">
    <property type="entry name" value="Ribosomal_Su5_D2-typ_SF"/>
</dbReference>
<dbReference type="EMBL" id="CP115667">
    <property type="protein sequence ID" value="WBW49292.1"/>
    <property type="molecule type" value="Genomic_DNA"/>
</dbReference>
<dbReference type="RefSeq" id="WP_271190824.1">
    <property type="nucleotide sequence ID" value="NZ_CP115667.1"/>
</dbReference>
<evidence type="ECO:0000259" key="3">
    <source>
        <dbReference type="Pfam" id="PF09186"/>
    </source>
</evidence>
<dbReference type="NCBIfam" id="TIGR00257">
    <property type="entry name" value="IMPACT_YIGZ"/>
    <property type="match status" value="1"/>
</dbReference>
<dbReference type="Pfam" id="PF09186">
    <property type="entry name" value="DUF1949"/>
    <property type="match status" value="1"/>
</dbReference>
<dbReference type="InterPro" id="IPR036956">
    <property type="entry name" value="Impact_N_sf"/>
</dbReference>
<dbReference type="InterPro" id="IPR020569">
    <property type="entry name" value="UPF0029_Impact_CS"/>
</dbReference>
<dbReference type="SUPFAM" id="SSF54980">
    <property type="entry name" value="EF-G C-terminal domain-like"/>
    <property type="match status" value="1"/>
</dbReference>
<dbReference type="PANTHER" id="PTHR16301:SF20">
    <property type="entry name" value="IMPACT FAMILY MEMBER YIGZ"/>
    <property type="match status" value="1"/>
</dbReference>
<evidence type="ECO:0000313" key="5">
    <source>
        <dbReference type="Proteomes" id="UP001210339"/>
    </source>
</evidence>
<sequence>MYRSIYQSSEGLYEEKKSRFIANLFFIEDEEAAHEALATVKRAHPQARHHCSAYIIGEAKLIQRYSDDGEPSGTAGIPILEVLKKEDLTNILCVVTRYFGGTLLGAGGLVRAYTKATTDALSNSVIVTMTPMDCVKLTFDYSMQGTIMYYLNQNGYQVLREDYSDIVSLILHAKEGSGKLTEDILELTSAKGTLEVLGCDVLPVKDGKIIYERKTGN</sequence>
<accession>A0ABY7QR76</accession>
<comment type="similarity">
    <text evidence="1">Belongs to the IMPACT family.</text>
</comment>
<keyword evidence="5" id="KW-1185">Reference proteome</keyword>
<dbReference type="InterPro" id="IPR001498">
    <property type="entry name" value="Impact_N"/>
</dbReference>
<dbReference type="Proteomes" id="UP001210339">
    <property type="component" value="Chromosome"/>
</dbReference>
<protein>
    <submittedName>
        <fullName evidence="4">YigZ family protein</fullName>
    </submittedName>
</protein>
<dbReference type="PANTHER" id="PTHR16301">
    <property type="entry name" value="IMPACT-RELATED"/>
    <property type="match status" value="1"/>
</dbReference>
<dbReference type="PROSITE" id="PS00910">
    <property type="entry name" value="UPF0029"/>
    <property type="match status" value="1"/>
</dbReference>
<dbReference type="Pfam" id="PF01205">
    <property type="entry name" value="Impact_N"/>
    <property type="match status" value="1"/>
</dbReference>
<evidence type="ECO:0000256" key="1">
    <source>
        <dbReference type="ARBA" id="ARBA00007665"/>
    </source>
</evidence>
<dbReference type="InterPro" id="IPR035647">
    <property type="entry name" value="EFG_III/V"/>
</dbReference>
<feature type="domain" description="Impact N-terminal" evidence="2">
    <location>
        <begin position="16"/>
        <end position="121"/>
    </location>
</feature>
<dbReference type="InterPro" id="IPR015796">
    <property type="entry name" value="Impact_YigZ-like"/>
</dbReference>
<proteinExistence type="inferred from homology"/>
<dbReference type="InterPro" id="IPR023582">
    <property type="entry name" value="Impact"/>
</dbReference>
<evidence type="ECO:0000259" key="2">
    <source>
        <dbReference type="Pfam" id="PF01205"/>
    </source>
</evidence>
<dbReference type="Gene3D" id="3.30.230.30">
    <property type="entry name" value="Impact, N-terminal domain"/>
    <property type="match status" value="1"/>
</dbReference>
<gene>
    <name evidence="4" type="ORF">O6R05_04590</name>
</gene>